<organism evidence="2 3">
    <name type="scientific">Streblomastix strix</name>
    <dbReference type="NCBI Taxonomy" id="222440"/>
    <lineage>
        <taxon>Eukaryota</taxon>
        <taxon>Metamonada</taxon>
        <taxon>Preaxostyla</taxon>
        <taxon>Oxymonadida</taxon>
        <taxon>Streblomastigidae</taxon>
        <taxon>Streblomastix</taxon>
    </lineage>
</organism>
<evidence type="ECO:0008006" key="4">
    <source>
        <dbReference type="Google" id="ProtNLM"/>
    </source>
</evidence>
<evidence type="ECO:0000313" key="2">
    <source>
        <dbReference type="EMBL" id="KAA6396978.1"/>
    </source>
</evidence>
<dbReference type="EMBL" id="SNRW01001293">
    <property type="protein sequence ID" value="KAA6396978.1"/>
    <property type="molecule type" value="Genomic_DNA"/>
</dbReference>
<feature type="signal peptide" evidence="1">
    <location>
        <begin position="1"/>
        <end position="18"/>
    </location>
</feature>
<evidence type="ECO:0000313" key="3">
    <source>
        <dbReference type="Proteomes" id="UP000324800"/>
    </source>
</evidence>
<dbReference type="Proteomes" id="UP000324800">
    <property type="component" value="Unassembled WGS sequence"/>
</dbReference>
<name>A0A5J4WQ32_9EUKA</name>
<accession>A0A5J4WQ32</accession>
<proteinExistence type="predicted"/>
<evidence type="ECO:0000256" key="1">
    <source>
        <dbReference type="SAM" id="SignalP"/>
    </source>
</evidence>
<comment type="caution">
    <text evidence="2">The sequence shown here is derived from an EMBL/GenBank/DDBJ whole genome shotgun (WGS) entry which is preliminary data.</text>
</comment>
<gene>
    <name evidence="2" type="ORF">EZS28_007495</name>
</gene>
<feature type="chain" id="PRO_5023829308" description="Secreted protein" evidence="1">
    <location>
        <begin position="19"/>
        <end position="76"/>
    </location>
</feature>
<reference evidence="2 3" key="1">
    <citation type="submission" date="2019-03" db="EMBL/GenBank/DDBJ databases">
        <title>Single cell metagenomics reveals metabolic interactions within the superorganism composed of flagellate Streblomastix strix and complex community of Bacteroidetes bacteria on its surface.</title>
        <authorList>
            <person name="Treitli S.C."/>
            <person name="Kolisko M."/>
            <person name="Husnik F."/>
            <person name="Keeling P."/>
            <person name="Hampl V."/>
        </authorList>
    </citation>
    <scope>NUCLEOTIDE SEQUENCE [LARGE SCALE GENOMIC DNA]</scope>
    <source>
        <strain evidence="2">ST1C</strain>
    </source>
</reference>
<dbReference type="AlphaFoldDB" id="A0A5J4WQ32"/>
<sequence length="76" mass="8868">MDGKTWLLFGQLLELVCTLELLRALMLNEFCIESQRYEYLYRQKQCVKLVGENCSPCSQFIECSSVFVMHGLHKMA</sequence>
<protein>
    <recommendedName>
        <fullName evidence="4">Secreted protein</fullName>
    </recommendedName>
</protein>
<keyword evidence="1" id="KW-0732">Signal</keyword>